<dbReference type="GO" id="GO:0006401">
    <property type="term" value="P:RNA catabolic process"/>
    <property type="evidence" value="ECO:0007669"/>
    <property type="project" value="TreeGrafter"/>
</dbReference>
<keyword evidence="7" id="KW-0540">Nuclease</keyword>
<evidence type="ECO:0000256" key="1">
    <source>
        <dbReference type="ARBA" id="ARBA00004410"/>
    </source>
</evidence>
<organism evidence="20 21">
    <name type="scientific">Candida albicans P78048</name>
    <dbReference type="NCBI Taxonomy" id="1094989"/>
    <lineage>
        <taxon>Eukaryota</taxon>
        <taxon>Fungi</taxon>
        <taxon>Dikarya</taxon>
        <taxon>Ascomycota</taxon>
        <taxon>Saccharomycotina</taxon>
        <taxon>Pichiomycetes</taxon>
        <taxon>Debaryomycetaceae</taxon>
        <taxon>Candida/Lodderomyces clade</taxon>
        <taxon>Candida</taxon>
    </lineage>
</organism>
<evidence type="ECO:0000256" key="7">
    <source>
        <dbReference type="ARBA" id="ARBA00022722"/>
    </source>
</evidence>
<dbReference type="CDD" id="cd01061">
    <property type="entry name" value="RNase_T2_euk"/>
    <property type="match status" value="1"/>
</dbReference>
<dbReference type="PANTHER" id="PTHR11240:SF22">
    <property type="entry name" value="RIBONUCLEASE T2"/>
    <property type="match status" value="1"/>
</dbReference>
<feature type="active site" evidence="15">
    <location>
        <position position="72"/>
    </location>
</feature>
<evidence type="ECO:0000256" key="18">
    <source>
        <dbReference type="SAM" id="SignalP"/>
    </source>
</evidence>
<evidence type="ECO:0000256" key="8">
    <source>
        <dbReference type="ARBA" id="ARBA00022729"/>
    </source>
</evidence>
<dbReference type="Gene3D" id="3.90.730.10">
    <property type="entry name" value="Ribonuclease T2-like"/>
    <property type="match status" value="1"/>
</dbReference>
<evidence type="ECO:0000256" key="4">
    <source>
        <dbReference type="ARBA" id="ARBA00012571"/>
    </source>
</evidence>
<keyword evidence="8 18" id="KW-0732">Signal</keyword>
<dbReference type="GO" id="GO:0003723">
    <property type="term" value="F:RNA binding"/>
    <property type="evidence" value="ECO:0007669"/>
    <property type="project" value="InterPro"/>
</dbReference>
<dbReference type="InterPro" id="IPR057328">
    <property type="entry name" value="RNaseT2L_C"/>
</dbReference>
<evidence type="ECO:0000313" key="20">
    <source>
        <dbReference type="EMBL" id="KGR07840.1"/>
    </source>
</evidence>
<accession>A0AB34PPL9</accession>
<keyword evidence="11" id="KW-1015">Disulfide bond</keyword>
<evidence type="ECO:0000256" key="13">
    <source>
        <dbReference type="ARBA" id="ARBA00023239"/>
    </source>
</evidence>
<evidence type="ECO:0000256" key="5">
    <source>
        <dbReference type="ARBA" id="ARBA00022490"/>
    </source>
</evidence>
<feature type="chain" id="PRO_5044334212" description="ribonuclease T2" evidence="18">
    <location>
        <begin position="18"/>
        <end position="399"/>
    </location>
</feature>
<dbReference type="GO" id="GO:0005576">
    <property type="term" value="C:extracellular region"/>
    <property type="evidence" value="ECO:0007669"/>
    <property type="project" value="TreeGrafter"/>
</dbReference>
<evidence type="ECO:0000256" key="15">
    <source>
        <dbReference type="PIRSR" id="PIRSR633697-1"/>
    </source>
</evidence>
<protein>
    <recommendedName>
        <fullName evidence="4">ribonuclease T2</fullName>
        <ecNumber evidence="4">4.6.1.19</ecNumber>
    </recommendedName>
</protein>
<dbReference type="Proteomes" id="UP000030161">
    <property type="component" value="Unassembled WGS sequence"/>
</dbReference>
<evidence type="ECO:0000256" key="12">
    <source>
        <dbReference type="ARBA" id="ARBA00023180"/>
    </source>
</evidence>
<evidence type="ECO:0000259" key="19">
    <source>
        <dbReference type="Pfam" id="PF25488"/>
    </source>
</evidence>
<dbReference type="PANTHER" id="PTHR11240">
    <property type="entry name" value="RIBONUCLEASE T2"/>
    <property type="match status" value="1"/>
</dbReference>
<comment type="function">
    <text evidence="14">Rnase which modulates cell survival under stress conditions. Released from the vacuole to the cytoplasm during stress to promote tRNA and rRNA cleavage and to activate separately a downstream pathway that promotes cell death. Involved in cell size, vacuolar morphology and growth at high temperatures and high salt concentration.</text>
</comment>
<sequence length="399" mass="42733">MLSILSIAALLIATVQAADFSSSCPIDSPISCSSNGDTSNSCCYENPGGIILFTQFWDYNPASGPADSFTIHSIWNDYCSGGYPQFCDTSLEIDSTGSTIESIVVDQFGDQTLYDNMNKYWTDINGNNKKFWAHEFNKHGTCLNTLNPSCYSNYKQNENVYDYYSLVYQLFQKLPTYQWLVSAGIKPSTTATYTLSQIQSALKSKFGAEVYIACDSNNAINEVWYFYNIKGSILQQNYLPIDTVSKTNCPSSGIKFPPKGNSGANTLTTKTTGTTTSGSGSTSVPATSYINLTGKSGCLISNGKYYTSGTCATYHFNAGSSGNTQITSSKGNCGIDSSNQFTCSSSTSATDFQVSGGSIGYNGNFDWCLGAVTGSGSTAQTSVKLSDGSCSSFKLTLSS</sequence>
<dbReference type="FunFam" id="3.90.730.10:FF:000004">
    <property type="entry name" value="Ribonuclease T2-like"/>
    <property type="match status" value="1"/>
</dbReference>
<evidence type="ECO:0000256" key="3">
    <source>
        <dbReference type="ARBA" id="ARBA00007469"/>
    </source>
</evidence>
<dbReference type="GO" id="GO:0016787">
    <property type="term" value="F:hydrolase activity"/>
    <property type="evidence" value="ECO:0007669"/>
    <property type="project" value="UniProtKB-KW"/>
</dbReference>
<evidence type="ECO:0000256" key="9">
    <source>
        <dbReference type="ARBA" id="ARBA00022759"/>
    </source>
</evidence>
<dbReference type="Pfam" id="PF00445">
    <property type="entry name" value="Ribonuclease_T2"/>
    <property type="match status" value="1"/>
</dbReference>
<feature type="region of interest" description="Disordered" evidence="17">
    <location>
        <begin position="259"/>
        <end position="279"/>
    </location>
</feature>
<reference evidence="20 21" key="1">
    <citation type="submission" date="2013-12" db="EMBL/GenBank/DDBJ databases">
        <title>The Genome Sequence of Candida albicans P78048.</title>
        <authorList>
            <consortium name="The Broad Institute Genome Sequencing Platform"/>
            <consortium name="The Broad Institute Genome Sequencing Center for Infectious Disease"/>
            <person name="Cuomo C."/>
            <person name="Bennett R."/>
            <person name="Hirakawa M."/>
            <person name="Noverr M."/>
            <person name="Mitchell A."/>
            <person name="Young S.K."/>
            <person name="Zeng Q."/>
            <person name="Gargeya S."/>
            <person name="Fitzgerald M."/>
            <person name="Abouelleil A."/>
            <person name="Alvarado L."/>
            <person name="Berlin A.M."/>
            <person name="Chapman S.B."/>
            <person name="Dewar J."/>
            <person name="Goldberg J."/>
            <person name="Griggs A."/>
            <person name="Gujja S."/>
            <person name="Hansen M."/>
            <person name="Howarth C."/>
            <person name="Imamovic A."/>
            <person name="Larimer J."/>
            <person name="McCowan C."/>
            <person name="Murphy C."/>
            <person name="Pearson M."/>
            <person name="Priest M."/>
            <person name="Roberts A."/>
            <person name="Saif S."/>
            <person name="Shea T."/>
            <person name="Sykes S."/>
            <person name="Wortman J."/>
            <person name="Nusbaum C."/>
            <person name="Birren B."/>
        </authorList>
    </citation>
    <scope>NUCLEOTIDE SEQUENCE [LARGE SCALE GENOMIC DNA]</scope>
    <source>
        <strain evidence="20 21">P78048</strain>
    </source>
</reference>
<dbReference type="GO" id="GO:0005775">
    <property type="term" value="C:vacuolar lumen"/>
    <property type="evidence" value="ECO:0007669"/>
    <property type="project" value="UniProtKB-SubCell"/>
</dbReference>
<keyword evidence="12" id="KW-0325">Glycoprotein</keyword>
<evidence type="ECO:0000256" key="11">
    <source>
        <dbReference type="ARBA" id="ARBA00023157"/>
    </source>
</evidence>
<dbReference type="GO" id="GO:0033897">
    <property type="term" value="F:ribonuclease T2 activity"/>
    <property type="evidence" value="ECO:0007669"/>
    <property type="project" value="UniProtKB-EC"/>
</dbReference>
<gene>
    <name evidence="20" type="ORF">MG3_04395</name>
</gene>
<evidence type="ECO:0000256" key="10">
    <source>
        <dbReference type="ARBA" id="ARBA00022801"/>
    </source>
</evidence>
<comment type="similarity">
    <text evidence="3 16">Belongs to the RNase T2 family.</text>
</comment>
<feature type="compositionally biased region" description="Low complexity" evidence="17">
    <location>
        <begin position="262"/>
        <end position="279"/>
    </location>
</feature>
<evidence type="ECO:0000256" key="6">
    <source>
        <dbReference type="ARBA" id="ARBA00022554"/>
    </source>
</evidence>
<dbReference type="InterPro" id="IPR033697">
    <property type="entry name" value="Ribonuclease_T2_eukaryotic"/>
</dbReference>
<keyword evidence="5" id="KW-0963">Cytoplasm</keyword>
<keyword evidence="10" id="KW-0378">Hydrolase</keyword>
<dbReference type="InterPro" id="IPR033130">
    <property type="entry name" value="RNase_T2_His_AS_2"/>
</dbReference>
<dbReference type="EC" id="4.6.1.19" evidence="4"/>
<feature type="active site" evidence="15">
    <location>
        <position position="139"/>
    </location>
</feature>
<dbReference type="AlphaFoldDB" id="A0AB34PPL9"/>
<comment type="subcellular location">
    <subcellularLocation>
        <location evidence="2">Cytoplasm</location>
    </subcellularLocation>
    <subcellularLocation>
        <location evidence="1">Vacuole lumen</location>
    </subcellularLocation>
</comment>
<keyword evidence="13" id="KW-0456">Lyase</keyword>
<dbReference type="SUPFAM" id="SSF55895">
    <property type="entry name" value="Ribonuclease Rh-like"/>
    <property type="match status" value="1"/>
</dbReference>
<dbReference type="EMBL" id="AJIX01000031">
    <property type="protein sequence ID" value="KGR07840.1"/>
    <property type="molecule type" value="Genomic_DNA"/>
</dbReference>
<feature type="signal peptide" evidence="18">
    <location>
        <begin position="1"/>
        <end position="17"/>
    </location>
</feature>
<evidence type="ECO:0000256" key="17">
    <source>
        <dbReference type="SAM" id="MobiDB-lite"/>
    </source>
</evidence>
<proteinExistence type="inferred from homology"/>
<feature type="domain" description="RNase T2-like C-terminal" evidence="19">
    <location>
        <begin position="293"/>
        <end position="381"/>
    </location>
</feature>
<dbReference type="PROSITE" id="PS00531">
    <property type="entry name" value="RNASE_T2_2"/>
    <property type="match status" value="1"/>
</dbReference>
<dbReference type="InterPro" id="IPR001568">
    <property type="entry name" value="RNase_T2-like"/>
</dbReference>
<evidence type="ECO:0000256" key="14">
    <source>
        <dbReference type="ARBA" id="ARBA00025494"/>
    </source>
</evidence>
<evidence type="ECO:0000256" key="16">
    <source>
        <dbReference type="RuleBase" id="RU004328"/>
    </source>
</evidence>
<name>A0AB34PPL9_CANAX</name>
<dbReference type="SMR" id="A0AB34PPL9"/>
<keyword evidence="9" id="KW-0255">Endonuclease</keyword>
<keyword evidence="6" id="KW-0926">Vacuole</keyword>
<dbReference type="Pfam" id="PF25488">
    <property type="entry name" value="RNaseT2L_C"/>
    <property type="match status" value="1"/>
</dbReference>
<evidence type="ECO:0000256" key="2">
    <source>
        <dbReference type="ARBA" id="ARBA00004496"/>
    </source>
</evidence>
<feature type="active site" evidence="15">
    <location>
        <position position="135"/>
    </location>
</feature>
<dbReference type="InterPro" id="IPR036430">
    <property type="entry name" value="RNase_T2-like_sf"/>
</dbReference>
<comment type="caution">
    <text evidence="20">The sequence shown here is derived from an EMBL/GenBank/DDBJ whole genome shotgun (WGS) entry which is preliminary data.</text>
</comment>
<evidence type="ECO:0000313" key="21">
    <source>
        <dbReference type="Proteomes" id="UP000030161"/>
    </source>
</evidence>